<feature type="transmembrane region" description="Helical" evidence="1">
    <location>
        <begin position="12"/>
        <end position="34"/>
    </location>
</feature>
<dbReference type="Proteomes" id="UP001239445">
    <property type="component" value="Unassembled WGS sequence"/>
</dbReference>
<evidence type="ECO:0000313" key="3">
    <source>
        <dbReference type="Proteomes" id="UP001239445"/>
    </source>
</evidence>
<gene>
    <name evidence="2" type="ORF">QBC47DRAFT_367162</name>
</gene>
<keyword evidence="1" id="KW-0812">Transmembrane</keyword>
<comment type="caution">
    <text evidence="2">The sequence shown here is derived from an EMBL/GenBank/DDBJ whole genome shotgun (WGS) entry which is preliminary data.</text>
</comment>
<reference evidence="2" key="1">
    <citation type="submission" date="2023-06" db="EMBL/GenBank/DDBJ databases">
        <title>Genome-scale phylogeny and comparative genomics of the fungal order Sordariales.</title>
        <authorList>
            <consortium name="Lawrence Berkeley National Laboratory"/>
            <person name="Hensen N."/>
            <person name="Bonometti L."/>
            <person name="Westerberg I."/>
            <person name="Brannstrom I.O."/>
            <person name="Guillou S."/>
            <person name="Cros-Aarteil S."/>
            <person name="Calhoun S."/>
            <person name="Haridas S."/>
            <person name="Kuo A."/>
            <person name="Mondo S."/>
            <person name="Pangilinan J."/>
            <person name="Riley R."/>
            <person name="Labutti K."/>
            <person name="Andreopoulos B."/>
            <person name="Lipzen A."/>
            <person name="Chen C."/>
            <person name="Yanf M."/>
            <person name="Daum C."/>
            <person name="Ng V."/>
            <person name="Clum A."/>
            <person name="Steindorff A."/>
            <person name="Ohm R."/>
            <person name="Martin F."/>
            <person name="Silar P."/>
            <person name="Natvig D."/>
            <person name="Lalanne C."/>
            <person name="Gautier V."/>
            <person name="Ament-Velasquez S.L."/>
            <person name="Kruys A."/>
            <person name="Hutchinson M.I."/>
            <person name="Powell A.J."/>
            <person name="Barry K."/>
            <person name="Miller A.N."/>
            <person name="Grigoriev I.V."/>
            <person name="Debuchy R."/>
            <person name="Gladieux P."/>
            <person name="Thoren M.H."/>
            <person name="Johannesson H."/>
        </authorList>
    </citation>
    <scope>NUCLEOTIDE SEQUENCE</scope>
    <source>
        <strain evidence="2">PSN4</strain>
    </source>
</reference>
<feature type="transmembrane region" description="Helical" evidence="1">
    <location>
        <begin position="77"/>
        <end position="96"/>
    </location>
</feature>
<evidence type="ECO:0000313" key="2">
    <source>
        <dbReference type="EMBL" id="KAK1760457.1"/>
    </source>
</evidence>
<feature type="transmembrane region" description="Helical" evidence="1">
    <location>
        <begin position="46"/>
        <end position="65"/>
    </location>
</feature>
<keyword evidence="1" id="KW-0472">Membrane</keyword>
<evidence type="ECO:0000256" key="1">
    <source>
        <dbReference type="SAM" id="Phobius"/>
    </source>
</evidence>
<feature type="transmembrane region" description="Helical" evidence="1">
    <location>
        <begin position="293"/>
        <end position="315"/>
    </location>
</feature>
<feature type="transmembrane region" description="Helical" evidence="1">
    <location>
        <begin position="230"/>
        <end position="254"/>
    </location>
</feature>
<organism evidence="2 3">
    <name type="scientific">Echria macrotheca</name>
    <dbReference type="NCBI Taxonomy" id="438768"/>
    <lineage>
        <taxon>Eukaryota</taxon>
        <taxon>Fungi</taxon>
        <taxon>Dikarya</taxon>
        <taxon>Ascomycota</taxon>
        <taxon>Pezizomycotina</taxon>
        <taxon>Sordariomycetes</taxon>
        <taxon>Sordariomycetidae</taxon>
        <taxon>Sordariales</taxon>
        <taxon>Schizotheciaceae</taxon>
        <taxon>Echria</taxon>
    </lineage>
</organism>
<proteinExistence type="predicted"/>
<dbReference type="EMBL" id="MU839827">
    <property type="protein sequence ID" value="KAK1760457.1"/>
    <property type="molecule type" value="Genomic_DNA"/>
</dbReference>
<feature type="transmembrane region" description="Helical" evidence="1">
    <location>
        <begin position="260"/>
        <end position="281"/>
    </location>
</feature>
<feature type="transmembrane region" description="Helical" evidence="1">
    <location>
        <begin position="335"/>
        <end position="358"/>
    </location>
</feature>
<name>A0AAJ0BM34_9PEZI</name>
<dbReference type="AlphaFoldDB" id="A0AAJ0BM34"/>
<protein>
    <submittedName>
        <fullName evidence="2">Uncharacterized protein</fullName>
    </submittedName>
</protein>
<keyword evidence="3" id="KW-1185">Reference proteome</keyword>
<accession>A0AAJ0BM34</accession>
<feature type="transmembrane region" description="Helical" evidence="1">
    <location>
        <begin position="102"/>
        <end position="124"/>
    </location>
</feature>
<sequence length="368" mass="40474">MRGIFAPKNFRILVAVLICVALPSIAPFKLAFLAVSLDNGGPQSTIVISLLVLSAPCYVCLVLWAARKNFHHIRASLALLFSISSAALAIAGLTISDDIDGSFYIALSEAVAQIVVIVVVTWFLPRRYRRPNGYEPVAPLKRTAKITSRTPNRALLMQDLNDGNDAYLTGRLAAIFRRHQQIEEAATAHSAGKSEVTRPQTTSLAEPRFHPTVRYWVGTHTSAWIRPSHAILFVTIILFVVDASIAIVGCSQFSRLGVSASAVLLLWILVLYALVGTRIGLNSVVLARPRVELGYLLAWQLALLAIFRIAAWAYIPVAVGSIEDWTDFCAPLGVAWFIVLFIFLGCSSTCFWFAYASLTRRNSMKDLR</sequence>
<keyword evidence="1" id="KW-1133">Transmembrane helix</keyword>